<gene>
    <name evidence="13" type="ORF">SAMN05216601_108142</name>
</gene>
<dbReference type="PROSITE" id="PS50109">
    <property type="entry name" value="HIS_KIN"/>
    <property type="match status" value="1"/>
</dbReference>
<dbReference type="Pfam" id="PF00672">
    <property type="entry name" value="HAMP"/>
    <property type="match status" value="1"/>
</dbReference>
<name>A0A1I5P9K0_9GAMM</name>
<evidence type="ECO:0000313" key="14">
    <source>
        <dbReference type="Proteomes" id="UP000182400"/>
    </source>
</evidence>
<feature type="transmembrane region" description="Helical" evidence="10">
    <location>
        <begin position="184"/>
        <end position="206"/>
    </location>
</feature>
<dbReference type="GO" id="GO:0000155">
    <property type="term" value="F:phosphorelay sensor kinase activity"/>
    <property type="evidence" value="ECO:0007669"/>
    <property type="project" value="InterPro"/>
</dbReference>
<dbReference type="PANTHER" id="PTHR45436">
    <property type="entry name" value="SENSOR HISTIDINE KINASE YKOH"/>
    <property type="match status" value="1"/>
</dbReference>
<keyword evidence="10" id="KW-0472">Membrane</keyword>
<dbReference type="AlphaFoldDB" id="A0A1I5P9K0"/>
<feature type="domain" description="Histidine kinase" evidence="11">
    <location>
        <begin position="262"/>
        <end position="474"/>
    </location>
</feature>
<comment type="catalytic activity">
    <reaction evidence="1">
        <text>ATP + protein L-histidine = ADP + protein N-phospho-L-histidine.</text>
        <dbReference type="EC" id="2.7.13.3"/>
    </reaction>
</comment>
<keyword evidence="5" id="KW-0808">Transferase</keyword>
<evidence type="ECO:0000313" key="13">
    <source>
        <dbReference type="EMBL" id="SFP30146.1"/>
    </source>
</evidence>
<dbReference type="OrthoDB" id="9806130at2"/>
<evidence type="ECO:0000256" key="3">
    <source>
        <dbReference type="ARBA" id="ARBA00012438"/>
    </source>
</evidence>
<dbReference type="PANTHER" id="PTHR45436:SF10">
    <property type="entry name" value="HISTIDINE KINASE"/>
    <property type="match status" value="1"/>
</dbReference>
<dbReference type="SUPFAM" id="SSF47384">
    <property type="entry name" value="Homodimeric domain of signal transducing histidine kinase"/>
    <property type="match status" value="1"/>
</dbReference>
<evidence type="ECO:0000259" key="11">
    <source>
        <dbReference type="PROSITE" id="PS50109"/>
    </source>
</evidence>
<dbReference type="Gene3D" id="3.30.565.10">
    <property type="entry name" value="Histidine kinase-like ATPase, C-terminal domain"/>
    <property type="match status" value="1"/>
</dbReference>
<dbReference type="CDD" id="cd18773">
    <property type="entry name" value="PDC1_HK_sensor"/>
    <property type="match status" value="1"/>
</dbReference>
<evidence type="ECO:0000256" key="7">
    <source>
        <dbReference type="ARBA" id="ARBA00022777"/>
    </source>
</evidence>
<dbReference type="EMBL" id="FOWP01000008">
    <property type="protein sequence ID" value="SFP30146.1"/>
    <property type="molecule type" value="Genomic_DNA"/>
</dbReference>
<dbReference type="EC" id="2.7.13.3" evidence="3"/>
<dbReference type="Pfam" id="PF00512">
    <property type="entry name" value="HisKA"/>
    <property type="match status" value="1"/>
</dbReference>
<protein>
    <recommendedName>
        <fullName evidence="3">histidine kinase</fullName>
        <ecNumber evidence="3">2.7.13.3</ecNumber>
    </recommendedName>
</protein>
<dbReference type="PROSITE" id="PS50885">
    <property type="entry name" value="HAMP"/>
    <property type="match status" value="1"/>
</dbReference>
<dbReference type="Gene3D" id="3.30.450.20">
    <property type="entry name" value="PAS domain"/>
    <property type="match status" value="1"/>
</dbReference>
<feature type="domain" description="HAMP" evidence="12">
    <location>
        <begin position="204"/>
        <end position="255"/>
    </location>
</feature>
<dbReference type="InterPro" id="IPR005467">
    <property type="entry name" value="His_kinase_dom"/>
</dbReference>
<dbReference type="Proteomes" id="UP000182400">
    <property type="component" value="Unassembled WGS sequence"/>
</dbReference>
<dbReference type="NCBIfam" id="NF008312">
    <property type="entry name" value="PRK11100.1"/>
    <property type="match status" value="1"/>
</dbReference>
<dbReference type="Gene3D" id="6.10.340.10">
    <property type="match status" value="1"/>
</dbReference>
<dbReference type="SMART" id="SM00387">
    <property type="entry name" value="HATPase_c"/>
    <property type="match status" value="1"/>
</dbReference>
<dbReference type="STRING" id="658457.SAMN05216601_108142"/>
<dbReference type="InterPro" id="IPR036890">
    <property type="entry name" value="HATPase_C_sf"/>
</dbReference>
<proteinExistence type="predicted"/>
<sequence>MPLGVRIFLVYFLFVGLAGWFVLSTVMDEIRPGVRQSTEETLVDTANLLAEILRDEVKAGSLGQGRLNDALEAYGRRQPQASIWGLTKAEVNHRIYVTDAHGIVLLDSTGQAIGQDYSRWNDVLLTLRGQYGARSTREDPNDPDSSVMYVAAPIKDGERIIGVVSVAKPNRTLQPYIERSQTRLGWLGAGLIGLGLLIGAGLSWWLSAALGKLTRYAQAVSEGQRAEMPAVRGGELGQLAVAVERMRTELEGKAYVERYVHTLTHELKSPLAAIRGAAELLDGDMPTEQRQRFVANIQQESARLQNLIERMLHLAQVEQRQGLEERVSVPLAALVDELLQAQQARITAANLQIEQALPAGLSLRGERFLLRQALANLLDNALDFTPSDGTIRLVAERHGERIVLRLFNQGEAIPDYALARLTERFYSLPRPNGGRKSTGLGLNFVQEVVDLHGGSLHIRNVDNGVEVTLKLPVA</sequence>
<accession>A0A1I5P9K0</accession>
<organism evidence="13 14">
    <name type="scientific">Ectopseudomonas composti</name>
    <dbReference type="NCBI Taxonomy" id="658457"/>
    <lineage>
        <taxon>Bacteria</taxon>
        <taxon>Pseudomonadati</taxon>
        <taxon>Pseudomonadota</taxon>
        <taxon>Gammaproteobacteria</taxon>
        <taxon>Pseudomonadales</taxon>
        <taxon>Pseudomonadaceae</taxon>
        <taxon>Ectopseudomonas</taxon>
    </lineage>
</organism>
<dbReference type="SUPFAM" id="SSF55874">
    <property type="entry name" value="ATPase domain of HSP90 chaperone/DNA topoisomerase II/histidine kinase"/>
    <property type="match status" value="1"/>
</dbReference>
<evidence type="ECO:0000259" key="12">
    <source>
        <dbReference type="PROSITE" id="PS50885"/>
    </source>
</evidence>
<dbReference type="InterPro" id="IPR003661">
    <property type="entry name" value="HisK_dim/P_dom"/>
</dbReference>
<evidence type="ECO:0000256" key="5">
    <source>
        <dbReference type="ARBA" id="ARBA00022679"/>
    </source>
</evidence>
<keyword evidence="7 13" id="KW-0418">Kinase</keyword>
<dbReference type="InterPro" id="IPR029151">
    <property type="entry name" value="Sensor-like_sf"/>
</dbReference>
<dbReference type="GO" id="GO:0016020">
    <property type="term" value="C:membrane"/>
    <property type="evidence" value="ECO:0007669"/>
    <property type="project" value="UniProtKB-SubCell"/>
</dbReference>
<evidence type="ECO:0000256" key="8">
    <source>
        <dbReference type="ARBA" id="ARBA00022989"/>
    </source>
</evidence>
<evidence type="ECO:0000256" key="2">
    <source>
        <dbReference type="ARBA" id="ARBA00004370"/>
    </source>
</evidence>
<dbReference type="SMART" id="SM00388">
    <property type="entry name" value="HisKA"/>
    <property type="match status" value="1"/>
</dbReference>
<keyword evidence="6 10" id="KW-0812">Transmembrane</keyword>
<dbReference type="SMART" id="SM00304">
    <property type="entry name" value="HAMP"/>
    <property type="match status" value="1"/>
</dbReference>
<keyword evidence="4" id="KW-0597">Phosphoprotein</keyword>
<evidence type="ECO:0000256" key="9">
    <source>
        <dbReference type="ARBA" id="ARBA00023012"/>
    </source>
</evidence>
<dbReference type="InterPro" id="IPR036097">
    <property type="entry name" value="HisK_dim/P_sf"/>
</dbReference>
<dbReference type="Pfam" id="PF02518">
    <property type="entry name" value="HATPase_c"/>
    <property type="match status" value="1"/>
</dbReference>
<comment type="subcellular location">
    <subcellularLocation>
        <location evidence="2">Membrane</location>
    </subcellularLocation>
</comment>
<dbReference type="InterPro" id="IPR003660">
    <property type="entry name" value="HAMP_dom"/>
</dbReference>
<dbReference type="RefSeq" id="WP_074939970.1">
    <property type="nucleotide sequence ID" value="NZ_FOWP01000008.1"/>
</dbReference>
<dbReference type="CDD" id="cd00082">
    <property type="entry name" value="HisKA"/>
    <property type="match status" value="1"/>
</dbReference>
<dbReference type="CDD" id="cd06225">
    <property type="entry name" value="HAMP"/>
    <property type="match status" value="1"/>
</dbReference>
<evidence type="ECO:0000256" key="1">
    <source>
        <dbReference type="ARBA" id="ARBA00000085"/>
    </source>
</evidence>
<reference evidence="13 14" key="1">
    <citation type="submission" date="2016-10" db="EMBL/GenBank/DDBJ databases">
        <authorList>
            <person name="de Groot N.N."/>
        </authorList>
    </citation>
    <scope>NUCLEOTIDE SEQUENCE [LARGE SCALE GENOMIC DNA]</scope>
    <source>
        <strain evidence="13 14">CCUG 59231</strain>
    </source>
</reference>
<dbReference type="Gene3D" id="1.10.287.130">
    <property type="match status" value="1"/>
</dbReference>
<feature type="transmembrane region" description="Helical" evidence="10">
    <location>
        <begin position="6"/>
        <end position="27"/>
    </location>
</feature>
<dbReference type="SUPFAM" id="SSF103190">
    <property type="entry name" value="Sensory domain-like"/>
    <property type="match status" value="1"/>
</dbReference>
<evidence type="ECO:0000256" key="10">
    <source>
        <dbReference type="SAM" id="Phobius"/>
    </source>
</evidence>
<dbReference type="InterPro" id="IPR050428">
    <property type="entry name" value="TCS_sensor_his_kinase"/>
</dbReference>
<evidence type="ECO:0000256" key="4">
    <source>
        <dbReference type="ARBA" id="ARBA00022553"/>
    </source>
</evidence>
<keyword evidence="8 10" id="KW-1133">Transmembrane helix</keyword>
<dbReference type="InterPro" id="IPR003594">
    <property type="entry name" value="HATPase_dom"/>
</dbReference>
<evidence type="ECO:0000256" key="6">
    <source>
        <dbReference type="ARBA" id="ARBA00022692"/>
    </source>
</evidence>
<keyword evidence="9" id="KW-0902">Two-component regulatory system</keyword>